<comment type="caution">
    <text evidence="2">The sequence shown here is derived from an EMBL/GenBank/DDBJ whole genome shotgun (WGS) entry which is preliminary data.</text>
</comment>
<dbReference type="AlphaFoldDB" id="A0A9Q0L0Q9"/>
<organism evidence="2 3">
    <name type="scientific">Protea cynaroides</name>
    <dbReference type="NCBI Taxonomy" id="273540"/>
    <lineage>
        <taxon>Eukaryota</taxon>
        <taxon>Viridiplantae</taxon>
        <taxon>Streptophyta</taxon>
        <taxon>Embryophyta</taxon>
        <taxon>Tracheophyta</taxon>
        <taxon>Spermatophyta</taxon>
        <taxon>Magnoliopsida</taxon>
        <taxon>Proteales</taxon>
        <taxon>Proteaceae</taxon>
        <taxon>Protea</taxon>
    </lineage>
</organism>
<dbReference type="EMBL" id="JAMYWD010000002">
    <property type="protein sequence ID" value="KAJ4980194.1"/>
    <property type="molecule type" value="Genomic_DNA"/>
</dbReference>
<reference evidence="2" key="1">
    <citation type="journal article" date="2023" name="Plant J.">
        <title>The genome of the king protea, Protea cynaroides.</title>
        <authorList>
            <person name="Chang J."/>
            <person name="Duong T.A."/>
            <person name="Schoeman C."/>
            <person name="Ma X."/>
            <person name="Roodt D."/>
            <person name="Barker N."/>
            <person name="Li Z."/>
            <person name="Van de Peer Y."/>
            <person name="Mizrachi E."/>
        </authorList>
    </citation>
    <scope>NUCLEOTIDE SEQUENCE</scope>
    <source>
        <tissue evidence="2">Young leaves</tissue>
    </source>
</reference>
<feature type="compositionally biased region" description="Polar residues" evidence="1">
    <location>
        <begin position="155"/>
        <end position="169"/>
    </location>
</feature>
<gene>
    <name evidence="2" type="ORF">NE237_010974</name>
</gene>
<evidence type="ECO:0000256" key="1">
    <source>
        <dbReference type="SAM" id="MobiDB-lite"/>
    </source>
</evidence>
<evidence type="ECO:0000313" key="2">
    <source>
        <dbReference type="EMBL" id="KAJ4980194.1"/>
    </source>
</evidence>
<feature type="region of interest" description="Disordered" evidence="1">
    <location>
        <begin position="53"/>
        <end position="72"/>
    </location>
</feature>
<feature type="region of interest" description="Disordered" evidence="1">
    <location>
        <begin position="145"/>
        <end position="169"/>
    </location>
</feature>
<proteinExistence type="predicted"/>
<name>A0A9Q0L0Q9_9MAGN</name>
<sequence length="169" mass="18403">MPKKSRVLMRKAKIDLGSFKRKDKAFAIDAEPSPPDFKKQDVPQKGGIVIRSSPRLAQSSPPLAKTSKHKRKRLVLKSAEAEKTAVDVEAEGQLELARETEVHPTSTCPSPPPSSIPVFVSSHVNLNKAAEQVAFSTPPLVKHTREIPLTPGKNMFSTPSGSSIEQCDD</sequence>
<keyword evidence="3" id="KW-1185">Reference proteome</keyword>
<dbReference type="Proteomes" id="UP001141806">
    <property type="component" value="Unassembled WGS sequence"/>
</dbReference>
<protein>
    <submittedName>
        <fullName evidence="2">Uncharacterized protein</fullName>
    </submittedName>
</protein>
<evidence type="ECO:0000313" key="3">
    <source>
        <dbReference type="Proteomes" id="UP001141806"/>
    </source>
</evidence>
<accession>A0A9Q0L0Q9</accession>